<dbReference type="Proteomes" id="UP001500618">
    <property type="component" value="Unassembled WGS sequence"/>
</dbReference>
<keyword evidence="3" id="KW-1185">Reference proteome</keyword>
<organism evidence="2 3">
    <name type="scientific">Fodinicola feengrottensis</name>
    <dbReference type="NCBI Taxonomy" id="435914"/>
    <lineage>
        <taxon>Bacteria</taxon>
        <taxon>Bacillati</taxon>
        <taxon>Actinomycetota</taxon>
        <taxon>Actinomycetes</taxon>
        <taxon>Mycobacteriales</taxon>
        <taxon>Fodinicola</taxon>
    </lineage>
</organism>
<comment type="caution">
    <text evidence="2">The sequence shown here is derived from an EMBL/GenBank/DDBJ whole genome shotgun (WGS) entry which is preliminary data.</text>
</comment>
<feature type="compositionally biased region" description="Low complexity" evidence="1">
    <location>
        <begin position="120"/>
        <end position="140"/>
    </location>
</feature>
<evidence type="ECO:0008006" key="4">
    <source>
        <dbReference type="Google" id="ProtNLM"/>
    </source>
</evidence>
<reference evidence="2 3" key="1">
    <citation type="journal article" date="2019" name="Int. J. Syst. Evol. Microbiol.">
        <title>The Global Catalogue of Microorganisms (GCM) 10K type strain sequencing project: providing services to taxonomists for standard genome sequencing and annotation.</title>
        <authorList>
            <consortium name="The Broad Institute Genomics Platform"/>
            <consortium name="The Broad Institute Genome Sequencing Center for Infectious Disease"/>
            <person name="Wu L."/>
            <person name="Ma J."/>
        </authorList>
    </citation>
    <scope>NUCLEOTIDE SEQUENCE [LARGE SCALE GENOMIC DNA]</scope>
    <source>
        <strain evidence="2 3">JCM 14718</strain>
    </source>
</reference>
<feature type="region of interest" description="Disordered" evidence="1">
    <location>
        <begin position="165"/>
        <end position="184"/>
    </location>
</feature>
<dbReference type="RefSeq" id="WP_344314170.1">
    <property type="nucleotide sequence ID" value="NZ_BAAANY010000032.1"/>
</dbReference>
<proteinExistence type="predicted"/>
<evidence type="ECO:0000313" key="2">
    <source>
        <dbReference type="EMBL" id="GAA1707835.1"/>
    </source>
</evidence>
<protein>
    <recommendedName>
        <fullName evidence="4">Helix-turn-helix domain-containing protein</fullName>
    </recommendedName>
</protein>
<gene>
    <name evidence="2" type="ORF">GCM10009765_66720</name>
</gene>
<name>A0ABN2IMY5_9ACTN</name>
<sequence length="184" mass="20689">MQPVSSGDGAPETDLPVERRYQVPARWPAGRVPSGDTEFRAAVNWMRHENLVLRQLAVRDLVGLLRPFFESGYRIRDIAEALETSPTGDGYDDGPPLLRWGSVRILQWVKTRLERWLDPASSRPLRPPSADVAQEAAQAKAAHRQQERTYEQLRAAAVPIASSPAAQEALRIARQASHRRRTPR</sequence>
<accession>A0ABN2IMY5</accession>
<dbReference type="EMBL" id="BAAANY010000032">
    <property type="protein sequence ID" value="GAA1707835.1"/>
    <property type="molecule type" value="Genomic_DNA"/>
</dbReference>
<evidence type="ECO:0000256" key="1">
    <source>
        <dbReference type="SAM" id="MobiDB-lite"/>
    </source>
</evidence>
<evidence type="ECO:0000313" key="3">
    <source>
        <dbReference type="Proteomes" id="UP001500618"/>
    </source>
</evidence>
<feature type="region of interest" description="Disordered" evidence="1">
    <location>
        <begin position="120"/>
        <end position="148"/>
    </location>
</feature>